<dbReference type="Gene3D" id="3.40.50.300">
    <property type="entry name" value="P-loop containing nucleotide triphosphate hydrolases"/>
    <property type="match status" value="2"/>
</dbReference>
<dbReference type="Pfam" id="PF02463">
    <property type="entry name" value="SMC_N"/>
    <property type="match status" value="1"/>
</dbReference>
<dbReference type="SUPFAM" id="SSF52540">
    <property type="entry name" value="P-loop containing nucleoside triphosphate hydrolases"/>
    <property type="match status" value="2"/>
</dbReference>
<sequence>MLKTLSIRNVVLIEKLDLTFDSGLCVLTGETGSGKSILLDALGLALGVRADSDLIKLGEKQSAVVAEFDIDARPGLDHLLNKQGIEFQKSLILRRVLSHDGPSRAFINDEPVSATFLREVGEMLVEVNGQMEAHGLLDPRNHGHFVDSFGCLEEEKKSVALNYRLWKEADNKLSKEISEYDKDLRDEEFLRHSVTELDELDPQIGEEELLARHRARMMHAEKLAQVVNEALENINNGTGVDGVLRSALQKLERVGDRADGLLDDGIRALERALIEAHEAVSELEKVGSKLEFTPVQLEQAEERLFAIRALARKHGTDVAGLSSLREELRDKLVCLDEWSSRLIALKSEISRFREQYIKSAGLLTKARRNAGKSIDKAIKRELPPLKLGAATFQTKFENLGESEWGENGVERLTFEVQTNPNTPQGPLHKIISGGELSRLMLALKVVLAGTNTFPTIIFDEVDMGIGGATAAAVGDRLARLSEEYQVLVVTHSP</sequence>
<keyword evidence="4" id="KW-0547">Nucleotide-binding</keyword>
<feature type="domain" description="RecF/RecN/SMC N-terminal" evidence="9">
    <location>
        <begin position="2"/>
        <end position="492"/>
    </location>
</feature>
<name>A0A382DXR1_9ZZZZ</name>
<accession>A0A382DXR1</accession>
<comment type="similarity">
    <text evidence="2">Belongs to the RecN family.</text>
</comment>
<dbReference type="AlphaFoldDB" id="A0A382DXR1"/>
<gene>
    <name evidence="10" type="ORF">METZ01_LOCUS195813</name>
</gene>
<keyword evidence="5" id="KW-0227">DNA damage</keyword>
<evidence type="ECO:0000256" key="5">
    <source>
        <dbReference type="ARBA" id="ARBA00022763"/>
    </source>
</evidence>
<evidence type="ECO:0000256" key="1">
    <source>
        <dbReference type="ARBA" id="ARBA00003618"/>
    </source>
</evidence>
<evidence type="ECO:0000256" key="8">
    <source>
        <dbReference type="ARBA" id="ARBA00033408"/>
    </source>
</evidence>
<evidence type="ECO:0000259" key="9">
    <source>
        <dbReference type="Pfam" id="PF02463"/>
    </source>
</evidence>
<dbReference type="InterPro" id="IPR027417">
    <property type="entry name" value="P-loop_NTPase"/>
</dbReference>
<dbReference type="PANTHER" id="PTHR11059:SF0">
    <property type="entry name" value="DNA REPAIR PROTEIN RECN"/>
    <property type="match status" value="1"/>
</dbReference>
<evidence type="ECO:0000256" key="7">
    <source>
        <dbReference type="ARBA" id="ARBA00023204"/>
    </source>
</evidence>
<dbReference type="GO" id="GO:0005524">
    <property type="term" value="F:ATP binding"/>
    <property type="evidence" value="ECO:0007669"/>
    <property type="project" value="UniProtKB-KW"/>
</dbReference>
<evidence type="ECO:0000256" key="2">
    <source>
        <dbReference type="ARBA" id="ARBA00009441"/>
    </source>
</evidence>
<dbReference type="GO" id="GO:0043590">
    <property type="term" value="C:bacterial nucleoid"/>
    <property type="evidence" value="ECO:0007669"/>
    <property type="project" value="TreeGrafter"/>
</dbReference>
<dbReference type="GO" id="GO:0006310">
    <property type="term" value="P:DNA recombination"/>
    <property type="evidence" value="ECO:0007669"/>
    <property type="project" value="InterPro"/>
</dbReference>
<dbReference type="EMBL" id="UINC01041545">
    <property type="protein sequence ID" value="SVB42959.1"/>
    <property type="molecule type" value="Genomic_DNA"/>
</dbReference>
<comment type="function">
    <text evidence="1">May be involved in recombinational repair of damaged DNA.</text>
</comment>
<organism evidence="10">
    <name type="scientific">marine metagenome</name>
    <dbReference type="NCBI Taxonomy" id="408172"/>
    <lineage>
        <taxon>unclassified sequences</taxon>
        <taxon>metagenomes</taxon>
        <taxon>ecological metagenomes</taxon>
    </lineage>
</organism>
<dbReference type="GO" id="GO:0009432">
    <property type="term" value="P:SOS response"/>
    <property type="evidence" value="ECO:0007669"/>
    <property type="project" value="TreeGrafter"/>
</dbReference>
<dbReference type="GO" id="GO:0006281">
    <property type="term" value="P:DNA repair"/>
    <property type="evidence" value="ECO:0007669"/>
    <property type="project" value="UniProtKB-KW"/>
</dbReference>
<reference evidence="10" key="1">
    <citation type="submission" date="2018-05" db="EMBL/GenBank/DDBJ databases">
        <authorList>
            <person name="Lanie J.A."/>
            <person name="Ng W.-L."/>
            <person name="Kazmierczak K.M."/>
            <person name="Andrzejewski T.M."/>
            <person name="Davidsen T.M."/>
            <person name="Wayne K.J."/>
            <person name="Tettelin H."/>
            <person name="Glass J.I."/>
            <person name="Rusch D."/>
            <person name="Podicherti R."/>
            <person name="Tsui H.-C.T."/>
            <person name="Winkler M.E."/>
        </authorList>
    </citation>
    <scope>NUCLEOTIDE SEQUENCE</scope>
</reference>
<dbReference type="PANTHER" id="PTHR11059">
    <property type="entry name" value="DNA REPAIR PROTEIN RECN"/>
    <property type="match status" value="1"/>
</dbReference>
<evidence type="ECO:0000256" key="3">
    <source>
        <dbReference type="ARBA" id="ARBA00021315"/>
    </source>
</evidence>
<evidence type="ECO:0000256" key="4">
    <source>
        <dbReference type="ARBA" id="ARBA00022741"/>
    </source>
</evidence>
<keyword evidence="6" id="KW-0067">ATP-binding</keyword>
<keyword evidence="7" id="KW-0234">DNA repair</keyword>
<evidence type="ECO:0000256" key="6">
    <source>
        <dbReference type="ARBA" id="ARBA00022840"/>
    </source>
</evidence>
<evidence type="ECO:0000313" key="10">
    <source>
        <dbReference type="EMBL" id="SVB42959.1"/>
    </source>
</evidence>
<feature type="non-terminal residue" evidence="10">
    <location>
        <position position="493"/>
    </location>
</feature>
<dbReference type="InterPro" id="IPR003395">
    <property type="entry name" value="RecF/RecN/SMC_N"/>
</dbReference>
<protein>
    <recommendedName>
        <fullName evidence="3">DNA repair protein RecN</fullName>
    </recommendedName>
    <alternativeName>
        <fullName evidence="8">Recombination protein N</fullName>
    </alternativeName>
</protein>
<dbReference type="InterPro" id="IPR004604">
    <property type="entry name" value="DNA_recomb/repair_RecN"/>
</dbReference>
<dbReference type="PIRSF" id="PIRSF003128">
    <property type="entry name" value="RecN"/>
    <property type="match status" value="1"/>
</dbReference>
<proteinExistence type="inferred from homology"/>